<organism evidence="1 2">
    <name type="scientific">Trypanosoma cruzi</name>
    <dbReference type="NCBI Taxonomy" id="5693"/>
    <lineage>
        <taxon>Eukaryota</taxon>
        <taxon>Discoba</taxon>
        <taxon>Euglenozoa</taxon>
        <taxon>Kinetoplastea</taxon>
        <taxon>Metakinetoplastina</taxon>
        <taxon>Trypanosomatida</taxon>
        <taxon>Trypanosomatidae</taxon>
        <taxon>Trypanosoma</taxon>
        <taxon>Schizotrypanum</taxon>
    </lineage>
</organism>
<dbReference type="AlphaFoldDB" id="A0A2V2VHD4"/>
<evidence type="ECO:0000313" key="1">
    <source>
        <dbReference type="EMBL" id="PWU95800.1"/>
    </source>
</evidence>
<dbReference type="EMBL" id="PRFC01000263">
    <property type="protein sequence ID" value="PWU95800.1"/>
    <property type="molecule type" value="Genomic_DNA"/>
</dbReference>
<proteinExistence type="predicted"/>
<protein>
    <submittedName>
        <fullName evidence="1">Putative amino acid transporter</fullName>
    </submittedName>
</protein>
<gene>
    <name evidence="1" type="ORF">C3747_263g28</name>
</gene>
<dbReference type="VEuPathDB" id="TriTrypDB:C3747_263g28"/>
<dbReference type="VEuPathDB" id="TriTrypDB:C4B63_315g12"/>
<dbReference type="Proteomes" id="UP000246078">
    <property type="component" value="Unassembled WGS sequence"/>
</dbReference>
<sequence length="201" mass="22599">MERLGSRTYEGMARVLLGPAFDYVTAVLRSLNTFGACVSFIISVGDIFKAILDNTSAPAYWEIEVRQPPADKPAVAHRDAAPRHSKAHQLAAPHLGGGNRLCHLLCGDDHCPLWHARTVRKREKLTFHRQDHRRRHPPVWHWQQGAGRTRCLHVCLLVSGQLVRGVLGHVRSQCEPLHSVLCHRNASVLHRIRLNGSVRLP</sequence>
<evidence type="ECO:0000313" key="2">
    <source>
        <dbReference type="Proteomes" id="UP000246078"/>
    </source>
</evidence>
<accession>A0A2V2VHD4</accession>
<name>A0A2V2VHD4_TRYCR</name>
<comment type="caution">
    <text evidence="1">The sequence shown here is derived from an EMBL/GenBank/DDBJ whole genome shotgun (WGS) entry which is preliminary data.</text>
</comment>
<reference evidence="1 2" key="1">
    <citation type="journal article" date="2018" name="Microb. Genom.">
        <title>Expanding an expanded genome: long-read sequencing of Trypanosoma cruzi.</title>
        <authorList>
            <person name="Berna L."/>
            <person name="Rodriguez M."/>
            <person name="Chiribao M.L."/>
            <person name="Parodi-Talice A."/>
            <person name="Pita S."/>
            <person name="Rijo G."/>
            <person name="Alvarez-Valin F."/>
            <person name="Robello C."/>
        </authorList>
    </citation>
    <scope>NUCLEOTIDE SEQUENCE [LARGE SCALE GENOMIC DNA]</scope>
    <source>
        <strain evidence="1 2">TCC</strain>
    </source>
</reference>